<evidence type="ECO:0000313" key="2">
    <source>
        <dbReference type="EMBL" id="OXA48955.1"/>
    </source>
</evidence>
<sequence length="163" mass="17972">MRGIHTGLFRQHISYYVILQMAVQAMEDTIKVSLLLEMFVTIVALVSVTFVSVRLGHVLPLYLLVSLISGGIFVFMLAKTVLSRSGEAFKNAKKLLRSFKGVGILLGMRPGVKQGYLKDVGRLSVFKIPTGVGGTVFTTVNEYLNVRLSSMFIELSVNALILF</sequence>
<feature type="transmembrane region" description="Helical" evidence="1">
    <location>
        <begin position="59"/>
        <end position="78"/>
    </location>
</feature>
<gene>
    <name evidence="2" type="ORF">Fcan01_16450</name>
</gene>
<evidence type="ECO:0000256" key="1">
    <source>
        <dbReference type="SAM" id="Phobius"/>
    </source>
</evidence>
<keyword evidence="1" id="KW-0472">Membrane</keyword>
<keyword evidence="3" id="KW-1185">Reference proteome</keyword>
<dbReference type="AlphaFoldDB" id="A0A226DTY1"/>
<keyword evidence="1" id="KW-1133">Transmembrane helix</keyword>
<feature type="transmembrane region" description="Helical" evidence="1">
    <location>
        <begin position="34"/>
        <end position="53"/>
    </location>
</feature>
<accession>A0A226DTY1</accession>
<keyword evidence="1" id="KW-0812">Transmembrane</keyword>
<evidence type="ECO:0000313" key="3">
    <source>
        <dbReference type="Proteomes" id="UP000198287"/>
    </source>
</evidence>
<protein>
    <submittedName>
        <fullName evidence="2">Uncharacterized protein</fullName>
    </submittedName>
</protein>
<proteinExistence type="predicted"/>
<reference evidence="2 3" key="1">
    <citation type="submission" date="2015-12" db="EMBL/GenBank/DDBJ databases">
        <title>The genome of Folsomia candida.</title>
        <authorList>
            <person name="Faddeeva A."/>
            <person name="Derks M.F."/>
            <person name="Anvar Y."/>
            <person name="Smit S."/>
            <person name="Van Straalen N."/>
            <person name="Roelofs D."/>
        </authorList>
    </citation>
    <scope>NUCLEOTIDE SEQUENCE [LARGE SCALE GENOMIC DNA]</scope>
    <source>
        <strain evidence="2 3">VU population</strain>
        <tissue evidence="2">Whole body</tissue>
    </source>
</reference>
<name>A0A226DTY1_FOLCA</name>
<dbReference type="Proteomes" id="UP000198287">
    <property type="component" value="Unassembled WGS sequence"/>
</dbReference>
<organism evidence="2 3">
    <name type="scientific">Folsomia candida</name>
    <name type="common">Springtail</name>
    <dbReference type="NCBI Taxonomy" id="158441"/>
    <lineage>
        <taxon>Eukaryota</taxon>
        <taxon>Metazoa</taxon>
        <taxon>Ecdysozoa</taxon>
        <taxon>Arthropoda</taxon>
        <taxon>Hexapoda</taxon>
        <taxon>Collembola</taxon>
        <taxon>Entomobryomorpha</taxon>
        <taxon>Isotomoidea</taxon>
        <taxon>Isotomidae</taxon>
        <taxon>Proisotominae</taxon>
        <taxon>Folsomia</taxon>
    </lineage>
</organism>
<dbReference type="EMBL" id="LNIX01000011">
    <property type="protein sequence ID" value="OXA48955.1"/>
    <property type="molecule type" value="Genomic_DNA"/>
</dbReference>
<comment type="caution">
    <text evidence="2">The sequence shown here is derived from an EMBL/GenBank/DDBJ whole genome shotgun (WGS) entry which is preliminary data.</text>
</comment>